<dbReference type="WBParaSite" id="nRc.2.0.1.t00096-RA">
    <property type="protein sequence ID" value="nRc.2.0.1.t00096-RA"/>
    <property type="gene ID" value="nRc.2.0.1.g00096"/>
</dbReference>
<proteinExistence type="predicted"/>
<evidence type="ECO:0000313" key="1">
    <source>
        <dbReference type="Proteomes" id="UP000887565"/>
    </source>
</evidence>
<dbReference type="Proteomes" id="UP000887565">
    <property type="component" value="Unplaced"/>
</dbReference>
<keyword evidence="1" id="KW-1185">Reference proteome</keyword>
<organism evidence="1 2">
    <name type="scientific">Romanomermis culicivorax</name>
    <name type="common">Nematode worm</name>
    <dbReference type="NCBI Taxonomy" id="13658"/>
    <lineage>
        <taxon>Eukaryota</taxon>
        <taxon>Metazoa</taxon>
        <taxon>Ecdysozoa</taxon>
        <taxon>Nematoda</taxon>
        <taxon>Enoplea</taxon>
        <taxon>Dorylaimia</taxon>
        <taxon>Mermithida</taxon>
        <taxon>Mermithoidea</taxon>
        <taxon>Mermithidae</taxon>
        <taxon>Romanomermis</taxon>
    </lineage>
</organism>
<sequence length="95" mass="10860">QLVVHRNPSVYWLEKLCLVRGSNHRQPCGRASRIILDLANVRPGSKPNDPLKHQSYGWNVVCYHITVSGGRVDRIGCVMTRQHYKTCNHSIRDVP</sequence>
<accession>A0A915HES1</accession>
<dbReference type="AlphaFoldDB" id="A0A915HES1"/>
<protein>
    <submittedName>
        <fullName evidence="2">Uncharacterized protein</fullName>
    </submittedName>
</protein>
<name>A0A915HES1_ROMCU</name>
<evidence type="ECO:0000313" key="2">
    <source>
        <dbReference type="WBParaSite" id="nRc.2.0.1.t00096-RA"/>
    </source>
</evidence>
<reference evidence="2" key="1">
    <citation type="submission" date="2022-11" db="UniProtKB">
        <authorList>
            <consortium name="WormBaseParasite"/>
        </authorList>
    </citation>
    <scope>IDENTIFICATION</scope>
</reference>